<dbReference type="Proteomes" id="UP000019140">
    <property type="component" value="Unassembled WGS sequence"/>
</dbReference>
<dbReference type="HOGENOM" id="CLU_013325_3_0_7"/>
<protein>
    <recommendedName>
        <fullName evidence="1">THIF-type NAD/FAD binding fold domain-containing protein</fullName>
    </recommendedName>
</protein>
<dbReference type="CDD" id="cd01483">
    <property type="entry name" value="E1_enzyme_family"/>
    <property type="match status" value="1"/>
</dbReference>
<dbReference type="InterPro" id="IPR045886">
    <property type="entry name" value="ThiF/MoeB/HesA"/>
</dbReference>
<dbReference type="GO" id="GO:0061504">
    <property type="term" value="P:cyclic threonylcarbamoyladenosine biosynthetic process"/>
    <property type="evidence" value="ECO:0007669"/>
    <property type="project" value="TreeGrafter"/>
</dbReference>
<sequence length="301" mass="33543">MFDYTEAFSRNIGWVTETEQEVLRSKRIALAGMGGVGAQYLLTLTRLGIGRFNISDFDIYELANFNRQAGATMSHLHHPKVQVMADMALDINPELDLRRFPDGVCTENVNEFLMDVDLYIDTIDFFALDVRRAVFAACAEKRIPAITVAPIGMGAALLAFLPGKMTFEEYFRMEGQPEDEQLLRFLLGLSPARLQMPYVVDDTRVDLSAHKVPSTPMGCELCAGVAATNALKILLNRGDVIAAPRGLHFDAYRNKLKQTWRPWGNHNPIQQLGLKIARRRFSENLARSGAEAKAAPASPLE</sequence>
<comment type="caution">
    <text evidence="2">The sequence shown here is derived from an EMBL/GenBank/DDBJ whole genome shotgun (WGS) entry which is preliminary data.</text>
</comment>
<feature type="non-terminal residue" evidence="2">
    <location>
        <position position="301"/>
    </location>
</feature>
<dbReference type="PANTHER" id="PTHR43267">
    <property type="entry name" value="TRNA THREONYLCARBAMOYLADENOSINE DEHYDRATASE"/>
    <property type="match status" value="1"/>
</dbReference>
<dbReference type="InterPro" id="IPR035985">
    <property type="entry name" value="Ubiquitin-activating_enz"/>
</dbReference>
<dbReference type="EMBL" id="AZHX01000707">
    <property type="protein sequence ID" value="ETX06395.1"/>
    <property type="molecule type" value="Genomic_DNA"/>
</dbReference>
<accession>W4M871</accession>
<dbReference type="GO" id="GO:0061503">
    <property type="term" value="F:tRNA threonylcarbamoyladenosine dehydratase"/>
    <property type="evidence" value="ECO:0007669"/>
    <property type="project" value="TreeGrafter"/>
</dbReference>
<name>W4M871_9BACT</name>
<dbReference type="SUPFAM" id="SSF69572">
    <property type="entry name" value="Activating enzymes of the ubiquitin-like proteins"/>
    <property type="match status" value="1"/>
</dbReference>
<evidence type="ECO:0000313" key="3">
    <source>
        <dbReference type="Proteomes" id="UP000019140"/>
    </source>
</evidence>
<keyword evidence="3" id="KW-1185">Reference proteome</keyword>
<organism evidence="2 3">
    <name type="scientific">Candidatus Entotheonella gemina</name>
    <dbReference type="NCBI Taxonomy" id="1429439"/>
    <lineage>
        <taxon>Bacteria</taxon>
        <taxon>Pseudomonadati</taxon>
        <taxon>Nitrospinota/Tectimicrobiota group</taxon>
        <taxon>Candidatus Tectimicrobiota</taxon>
        <taxon>Candidatus Entotheonellia</taxon>
        <taxon>Candidatus Entotheonellales</taxon>
        <taxon>Candidatus Entotheonellaceae</taxon>
        <taxon>Candidatus Entotheonella</taxon>
    </lineage>
</organism>
<dbReference type="Gene3D" id="3.40.50.720">
    <property type="entry name" value="NAD(P)-binding Rossmann-like Domain"/>
    <property type="match status" value="1"/>
</dbReference>
<proteinExistence type="predicted"/>
<evidence type="ECO:0000313" key="2">
    <source>
        <dbReference type="EMBL" id="ETX06395.1"/>
    </source>
</evidence>
<dbReference type="GO" id="GO:0008641">
    <property type="term" value="F:ubiquitin-like modifier activating enzyme activity"/>
    <property type="evidence" value="ECO:0007669"/>
    <property type="project" value="InterPro"/>
</dbReference>
<dbReference type="Pfam" id="PF00899">
    <property type="entry name" value="ThiF"/>
    <property type="match status" value="1"/>
</dbReference>
<feature type="domain" description="THIF-type NAD/FAD binding fold" evidence="1">
    <location>
        <begin position="9"/>
        <end position="258"/>
    </location>
</feature>
<gene>
    <name evidence="2" type="ORF">ETSY2_17375</name>
</gene>
<reference evidence="2 3" key="1">
    <citation type="journal article" date="2014" name="Nature">
        <title>An environmental bacterial taxon with a large and distinct metabolic repertoire.</title>
        <authorList>
            <person name="Wilson M.C."/>
            <person name="Mori T."/>
            <person name="Ruckert C."/>
            <person name="Uria A.R."/>
            <person name="Helf M.J."/>
            <person name="Takada K."/>
            <person name="Gernert C."/>
            <person name="Steffens U.A."/>
            <person name="Heycke N."/>
            <person name="Schmitt S."/>
            <person name="Rinke C."/>
            <person name="Helfrich E.J."/>
            <person name="Brachmann A.O."/>
            <person name="Gurgui C."/>
            <person name="Wakimoto T."/>
            <person name="Kracht M."/>
            <person name="Crusemann M."/>
            <person name="Hentschel U."/>
            <person name="Abe I."/>
            <person name="Matsunaga S."/>
            <person name="Kalinowski J."/>
            <person name="Takeyama H."/>
            <person name="Piel J."/>
        </authorList>
    </citation>
    <scope>NUCLEOTIDE SEQUENCE [LARGE SCALE GENOMIC DNA]</scope>
    <source>
        <strain evidence="3">TSY2</strain>
    </source>
</reference>
<evidence type="ECO:0000259" key="1">
    <source>
        <dbReference type="Pfam" id="PF00899"/>
    </source>
</evidence>
<dbReference type="PANTHER" id="PTHR43267:SF1">
    <property type="entry name" value="TRNA THREONYLCARBAMOYLADENOSINE DEHYDRATASE"/>
    <property type="match status" value="1"/>
</dbReference>
<dbReference type="InterPro" id="IPR000594">
    <property type="entry name" value="ThiF_NAD_FAD-bd"/>
</dbReference>
<dbReference type="AlphaFoldDB" id="W4M871"/>
<dbReference type="NCBIfam" id="NF006077">
    <property type="entry name" value="PRK08223.1"/>
    <property type="match status" value="1"/>
</dbReference>